<feature type="compositionally biased region" description="Basic residues" evidence="7">
    <location>
        <begin position="10"/>
        <end position="21"/>
    </location>
</feature>
<feature type="compositionally biased region" description="Basic and acidic residues" evidence="7">
    <location>
        <begin position="440"/>
        <end position="451"/>
    </location>
</feature>
<feature type="region of interest" description="Disordered" evidence="7">
    <location>
        <begin position="389"/>
        <end position="477"/>
    </location>
</feature>
<organism evidence="8">
    <name type="scientific">Salvia splendens</name>
    <name type="common">Scarlet sage</name>
    <dbReference type="NCBI Taxonomy" id="180675"/>
    <lineage>
        <taxon>Eukaryota</taxon>
        <taxon>Viridiplantae</taxon>
        <taxon>Streptophyta</taxon>
        <taxon>Embryophyta</taxon>
        <taxon>Tracheophyta</taxon>
        <taxon>Spermatophyta</taxon>
        <taxon>Magnoliopsida</taxon>
        <taxon>eudicotyledons</taxon>
        <taxon>Gunneridae</taxon>
        <taxon>Pentapetalae</taxon>
        <taxon>asterids</taxon>
        <taxon>lamiids</taxon>
        <taxon>Lamiales</taxon>
        <taxon>Lamiaceae</taxon>
        <taxon>Nepetoideae</taxon>
        <taxon>Mentheae</taxon>
        <taxon>Salviinae</taxon>
        <taxon>Salvia</taxon>
        <taxon>Salvia subgen. Calosphace</taxon>
        <taxon>core Calosphace</taxon>
    </lineage>
</organism>
<dbReference type="Proteomes" id="UP000298416">
    <property type="component" value="Unassembled WGS sequence"/>
</dbReference>
<dbReference type="GO" id="GO:0032040">
    <property type="term" value="C:small-subunit processome"/>
    <property type="evidence" value="ECO:0007669"/>
    <property type="project" value="InterPro"/>
</dbReference>
<evidence type="ECO:0000256" key="2">
    <source>
        <dbReference type="ARBA" id="ARBA00007466"/>
    </source>
</evidence>
<keyword evidence="9" id="KW-1185">Reference proteome</keyword>
<feature type="region of interest" description="Disordered" evidence="7">
    <location>
        <begin position="134"/>
        <end position="202"/>
    </location>
</feature>
<gene>
    <name evidence="8" type="ORF">SASPL_142857</name>
</gene>
<protein>
    <recommendedName>
        <fullName evidence="10">Nucleolar protein 14</fullName>
    </recommendedName>
</protein>
<feature type="compositionally biased region" description="Basic and acidic residues" evidence="7">
    <location>
        <begin position="284"/>
        <end position="333"/>
    </location>
</feature>
<feature type="compositionally biased region" description="Basic and acidic residues" evidence="7">
    <location>
        <begin position="29"/>
        <end position="40"/>
    </location>
</feature>
<dbReference type="EMBL" id="PNBA02000016">
    <property type="protein sequence ID" value="KAG6396701.1"/>
    <property type="molecule type" value="Genomic_DNA"/>
</dbReference>
<feature type="compositionally biased region" description="Acidic residues" evidence="7">
    <location>
        <begin position="407"/>
        <end position="439"/>
    </location>
</feature>
<comment type="caution">
    <text evidence="8">The sequence shown here is derived from an EMBL/GenBank/DDBJ whole genome shotgun (WGS) entry which is preliminary data.</text>
</comment>
<dbReference type="PANTHER" id="PTHR23183">
    <property type="entry name" value="NOP14"/>
    <property type="match status" value="1"/>
</dbReference>
<reference evidence="8" key="1">
    <citation type="submission" date="2018-01" db="EMBL/GenBank/DDBJ databases">
        <authorList>
            <person name="Mao J.F."/>
        </authorList>
    </citation>
    <scope>NUCLEOTIDE SEQUENCE</scope>
    <source>
        <strain evidence="8">Huo1</strain>
        <tissue evidence="8">Leaf</tissue>
    </source>
</reference>
<keyword evidence="3" id="KW-0690">Ribosome biogenesis</keyword>
<evidence type="ECO:0000256" key="6">
    <source>
        <dbReference type="ARBA" id="ARBA00024695"/>
    </source>
</evidence>
<feature type="compositionally biased region" description="Acidic residues" evidence="7">
    <location>
        <begin position="152"/>
        <end position="168"/>
    </location>
</feature>
<proteinExistence type="inferred from homology"/>
<name>A0A8X8Z9G2_SALSN</name>
<keyword evidence="4" id="KW-0698">rRNA processing</keyword>
<accession>A0A8X8Z9G2</accession>
<evidence type="ECO:0000313" key="9">
    <source>
        <dbReference type="Proteomes" id="UP000298416"/>
    </source>
</evidence>
<dbReference type="PANTHER" id="PTHR23183:SF0">
    <property type="entry name" value="NUCLEOLAR PROTEIN 14"/>
    <property type="match status" value="1"/>
</dbReference>
<evidence type="ECO:0000256" key="1">
    <source>
        <dbReference type="ARBA" id="ARBA00004604"/>
    </source>
</evidence>
<feature type="region of interest" description="Disordered" evidence="7">
    <location>
        <begin position="1"/>
        <end position="40"/>
    </location>
</feature>
<reference evidence="8" key="2">
    <citation type="submission" date="2020-08" db="EMBL/GenBank/DDBJ databases">
        <title>Plant Genome Project.</title>
        <authorList>
            <person name="Zhang R.-G."/>
        </authorList>
    </citation>
    <scope>NUCLEOTIDE SEQUENCE</scope>
    <source>
        <strain evidence="8">Huo1</strain>
        <tissue evidence="8">Leaf</tissue>
    </source>
</reference>
<evidence type="ECO:0000256" key="3">
    <source>
        <dbReference type="ARBA" id="ARBA00022517"/>
    </source>
</evidence>
<dbReference type="InterPro" id="IPR007276">
    <property type="entry name" value="Nop14"/>
</dbReference>
<comment type="similarity">
    <text evidence="2">Belongs to the NOP14 family.</text>
</comment>
<dbReference type="AlphaFoldDB" id="A0A8X8Z9G2"/>
<evidence type="ECO:0000256" key="5">
    <source>
        <dbReference type="ARBA" id="ARBA00023242"/>
    </source>
</evidence>
<comment type="function">
    <text evidence="6">Involved in nucleolar processing of pre-18S ribosomal RNA. Has a role in the nuclear export of 40S pre-ribosomal subunit to the cytoplasm.</text>
</comment>
<keyword evidence="5" id="KW-0539">Nucleus</keyword>
<dbReference type="GO" id="GO:0030490">
    <property type="term" value="P:maturation of SSU-rRNA"/>
    <property type="evidence" value="ECO:0007669"/>
    <property type="project" value="TreeGrafter"/>
</dbReference>
<dbReference type="Pfam" id="PF04147">
    <property type="entry name" value="Nop14"/>
    <property type="match status" value="1"/>
</dbReference>
<feature type="compositionally biased region" description="Acidic residues" evidence="7">
    <location>
        <begin position="341"/>
        <end position="355"/>
    </location>
</feature>
<sequence>MAKNSSTGSAKKKKSKGKINKKLSSLNSDSKKIKGPKENPFENIWSRRKFTILGKKRKDEERRRIGLSRSLAIQKRQKTLLKEYEQSTKSSTFVDKRIGEQNEGLEEFDKAILRSQRERQLKLKKKSKFNLSDGEEDDFEIQGGGYFPGRDDFEDDEPFYGDDYDDDLPVGQNKGQFDPHEAEGEPVSGSAKEQNRPKTKKEVMEDIIFKSKFFKAQKAKEKEESEQFTEQLDKDFASLVQSEALLSLTQPNKMSALNALVNSRNSNDNLKEEEAPRMHNKVSTQHEKPDHYDKLVGEMALDMRARPSDRTKAPEELAQEEKERLERLEEERRKRMAAGDDSNDEDAENSEDADGEASKQISHVSGDDLGDSFSEAIPKTKAVWIDDLLKKDGVTYPETEDAPTSGGEEEDDNEKEDDDDDDDDEEEDEEEEGSEESSGEDEKAQSLKDWEQSDEEQIDSEDEEEDNDSDDATGKKVIMENQKKIFKTKGDQNNDAGALKVKTIVKEDVHKKGELPYTIEAPKNFEEFSALMKDLSDDQVLEAIRRIRTYNAIAVAAENRKKMQVFYGVLLQYFAVLACTKPLNLKLLNLLAKPLMEMSTEIPYFAAICARQRLLRTRTLFCQDIKITGNNCWPSLKTLFLMRLWSMIFPCSDFRHAVMTPAILLISEYLMRCPITSGRDIAIGSFLCSLLLSVSRQSQKFCPEAITFLQTMLMAALTNRQKYEASQVHWNLDNNDLMLLLTQLCHLMELKALRPLLHMQGQVEEINSLDFLTLMDLPDDSPYFTSDNFRASILCAIIRNLKGFVDIYEGFKSFPEIFLPMSKILHGLAEEDLIPDALKKEFKDVAQLIETKSEEFQSLRLPLRIRKQKVIKTAIPKFEDNFVKGRDYDPDRERVERKKLKKQLQQEVRGAVRELRKDNHFLFEVKEREKARMQEEKTEMYGKYRAFLQEQEHAFKSGQLGKNKKRRR</sequence>
<evidence type="ECO:0000313" key="8">
    <source>
        <dbReference type="EMBL" id="KAG6396701.1"/>
    </source>
</evidence>
<evidence type="ECO:0008006" key="10">
    <source>
        <dbReference type="Google" id="ProtNLM"/>
    </source>
</evidence>
<feature type="region of interest" description="Disordered" evidence="7">
    <location>
        <begin position="263"/>
        <end position="375"/>
    </location>
</feature>
<comment type="subcellular location">
    <subcellularLocation>
        <location evidence="1">Nucleus</location>
        <location evidence="1">Nucleolus</location>
    </subcellularLocation>
</comment>
<evidence type="ECO:0000256" key="4">
    <source>
        <dbReference type="ARBA" id="ARBA00022552"/>
    </source>
</evidence>
<feature type="compositionally biased region" description="Acidic residues" evidence="7">
    <location>
        <begin position="452"/>
        <end position="471"/>
    </location>
</feature>
<evidence type="ECO:0000256" key="7">
    <source>
        <dbReference type="SAM" id="MobiDB-lite"/>
    </source>
</evidence>
<feature type="compositionally biased region" description="Basic and acidic residues" evidence="7">
    <location>
        <begin position="193"/>
        <end position="202"/>
    </location>
</feature>
<dbReference type="GO" id="GO:0030692">
    <property type="term" value="C:Noc4p-Nop14p complex"/>
    <property type="evidence" value="ECO:0007669"/>
    <property type="project" value="TreeGrafter"/>
</dbReference>